<keyword evidence="4" id="KW-1003">Cell membrane</keyword>
<keyword evidence="8 12" id="KW-1133">Transmembrane helix</keyword>
<feature type="domain" description="Arabinosyltransferase C-terminal" evidence="14">
    <location>
        <begin position="808"/>
        <end position="1045"/>
    </location>
</feature>
<dbReference type="RefSeq" id="WP_093260593.1">
    <property type="nucleotide sequence ID" value="NZ_FNOK01000002.1"/>
</dbReference>
<feature type="transmembrane region" description="Helical" evidence="12">
    <location>
        <begin position="31"/>
        <end position="54"/>
    </location>
</feature>
<accession>A0A1H2RV01</accession>
<dbReference type="Gene3D" id="2.60.120.610">
    <property type="entry name" value="arabinofuranosyltransferase like domain"/>
    <property type="match status" value="1"/>
</dbReference>
<dbReference type="Pfam" id="PF14896">
    <property type="entry name" value="Arabino_trans_C"/>
    <property type="match status" value="1"/>
</dbReference>
<dbReference type="Pfam" id="PF04602">
    <property type="entry name" value="Arabinose_trans"/>
    <property type="match status" value="1"/>
</dbReference>
<gene>
    <name evidence="16" type="ORF">SAMN05216215_100227</name>
</gene>
<keyword evidence="5" id="KW-0328">Glycosyltransferase</keyword>
<comment type="similarity">
    <text evidence="3">Belongs to the emb family.</text>
</comment>
<feature type="domain" description="Arabinosyltransferas concanavalin like" evidence="15">
    <location>
        <begin position="62"/>
        <end position="197"/>
    </location>
</feature>
<feature type="transmembrane region" description="Helical" evidence="12">
    <location>
        <begin position="680"/>
        <end position="707"/>
    </location>
</feature>
<feature type="transmembrane region" description="Helical" evidence="12">
    <location>
        <begin position="352"/>
        <end position="371"/>
    </location>
</feature>
<feature type="transmembrane region" description="Helical" evidence="12">
    <location>
        <begin position="214"/>
        <end position="233"/>
    </location>
</feature>
<organism evidence="16 17">
    <name type="scientific">Saccharopolyspora shandongensis</name>
    <dbReference type="NCBI Taxonomy" id="418495"/>
    <lineage>
        <taxon>Bacteria</taxon>
        <taxon>Bacillati</taxon>
        <taxon>Actinomycetota</taxon>
        <taxon>Actinomycetes</taxon>
        <taxon>Pseudonocardiales</taxon>
        <taxon>Pseudonocardiaceae</taxon>
        <taxon>Saccharopolyspora</taxon>
    </lineage>
</organism>
<comment type="function">
    <text evidence="1">Arabinosyl transferase responsible for the polymerization of arabinose into the arabinan of arabinogalactan.</text>
</comment>
<keyword evidence="17" id="KW-1185">Reference proteome</keyword>
<evidence type="ECO:0000256" key="12">
    <source>
        <dbReference type="SAM" id="Phobius"/>
    </source>
</evidence>
<reference evidence="17" key="1">
    <citation type="submission" date="2016-10" db="EMBL/GenBank/DDBJ databases">
        <authorList>
            <person name="Varghese N."/>
            <person name="Submissions S."/>
        </authorList>
    </citation>
    <scope>NUCLEOTIDE SEQUENCE [LARGE SCALE GENOMIC DNA]</scope>
    <source>
        <strain evidence="17">CGMCC 4.3530</strain>
    </source>
</reference>
<evidence type="ECO:0000259" key="15">
    <source>
        <dbReference type="Pfam" id="PF17689"/>
    </source>
</evidence>
<keyword evidence="6 16" id="KW-0808">Transferase</keyword>
<dbReference type="EMBL" id="FNOK01000002">
    <property type="protein sequence ID" value="SDW23306.1"/>
    <property type="molecule type" value="Genomic_DNA"/>
</dbReference>
<dbReference type="Gene3D" id="2.60.120.940">
    <property type="entry name" value="EmbC, C-terminal domain, subdomain 2"/>
    <property type="match status" value="1"/>
</dbReference>
<dbReference type="GO" id="GO:0052636">
    <property type="term" value="F:arabinosyltransferase activity"/>
    <property type="evidence" value="ECO:0007669"/>
    <property type="project" value="InterPro"/>
</dbReference>
<dbReference type="GO" id="GO:0071766">
    <property type="term" value="P:Actinobacterium-type cell wall biogenesis"/>
    <property type="evidence" value="ECO:0007669"/>
    <property type="project" value="InterPro"/>
</dbReference>
<dbReference type="InterPro" id="IPR032731">
    <property type="entry name" value="Arabino_trans_C"/>
</dbReference>
<evidence type="ECO:0000256" key="9">
    <source>
        <dbReference type="ARBA" id="ARBA00023136"/>
    </source>
</evidence>
<dbReference type="STRING" id="418495.SAMN05216215_100227"/>
<proteinExistence type="inferred from homology"/>
<dbReference type="InterPro" id="IPR042486">
    <property type="entry name" value="Arabino_trans_C_2"/>
</dbReference>
<dbReference type="InterPro" id="IPR027451">
    <property type="entry name" value="EmbABC_dom1"/>
</dbReference>
<evidence type="ECO:0000256" key="7">
    <source>
        <dbReference type="ARBA" id="ARBA00022692"/>
    </source>
</evidence>
<comment type="subcellular location">
    <subcellularLocation>
        <location evidence="2">Cell membrane</location>
        <topology evidence="2">Multi-pass membrane protein</topology>
    </subcellularLocation>
</comment>
<feature type="transmembrane region" description="Helical" evidence="12">
    <location>
        <begin position="318"/>
        <end position="340"/>
    </location>
</feature>
<feature type="transmembrane region" description="Helical" evidence="12">
    <location>
        <begin position="514"/>
        <end position="531"/>
    </location>
</feature>
<evidence type="ECO:0000259" key="13">
    <source>
        <dbReference type="Pfam" id="PF04602"/>
    </source>
</evidence>
<evidence type="ECO:0000256" key="5">
    <source>
        <dbReference type="ARBA" id="ARBA00022676"/>
    </source>
</evidence>
<protein>
    <submittedName>
        <fullName evidence="16">Arabinosyltransferase C</fullName>
    </submittedName>
</protein>
<evidence type="ECO:0000256" key="6">
    <source>
        <dbReference type="ARBA" id="ARBA00022679"/>
    </source>
</evidence>
<feature type="transmembrane region" description="Helical" evidence="12">
    <location>
        <begin position="399"/>
        <end position="428"/>
    </location>
</feature>
<keyword evidence="9 12" id="KW-0472">Membrane</keyword>
<dbReference type="GO" id="GO:0005886">
    <property type="term" value="C:plasma membrane"/>
    <property type="evidence" value="ECO:0007669"/>
    <property type="project" value="UniProtKB-SubCell"/>
</dbReference>
<keyword evidence="10" id="KW-0961">Cell wall biogenesis/degradation</keyword>
<feature type="transmembrane region" description="Helical" evidence="12">
    <location>
        <begin position="245"/>
        <end position="263"/>
    </location>
</feature>
<evidence type="ECO:0000259" key="14">
    <source>
        <dbReference type="Pfam" id="PF14896"/>
    </source>
</evidence>
<feature type="region of interest" description="Disordered" evidence="11">
    <location>
        <begin position="1"/>
        <end position="25"/>
    </location>
</feature>
<dbReference type="Pfam" id="PF17689">
    <property type="entry name" value="Arabino_trans_N"/>
    <property type="match status" value="1"/>
</dbReference>
<feature type="transmembrane region" description="Helical" evidence="12">
    <location>
        <begin position="649"/>
        <end position="668"/>
    </location>
</feature>
<evidence type="ECO:0000256" key="1">
    <source>
        <dbReference type="ARBA" id="ARBA00003001"/>
    </source>
</evidence>
<dbReference type="InterPro" id="IPR040920">
    <property type="entry name" value="Arabino_trans_N"/>
</dbReference>
<feature type="domain" description="Arabinofuranosyltransferase central" evidence="13">
    <location>
        <begin position="206"/>
        <end position="645"/>
    </location>
</feature>
<dbReference type="GO" id="GO:0071555">
    <property type="term" value="P:cell wall organization"/>
    <property type="evidence" value="ECO:0007669"/>
    <property type="project" value="UniProtKB-KW"/>
</dbReference>
<dbReference type="Proteomes" id="UP000199529">
    <property type="component" value="Unassembled WGS sequence"/>
</dbReference>
<evidence type="ECO:0000313" key="17">
    <source>
        <dbReference type="Proteomes" id="UP000199529"/>
    </source>
</evidence>
<dbReference type="AlphaFoldDB" id="A0A1H2RV01"/>
<feature type="region of interest" description="Disordered" evidence="11">
    <location>
        <begin position="753"/>
        <end position="797"/>
    </location>
</feature>
<evidence type="ECO:0000256" key="10">
    <source>
        <dbReference type="ARBA" id="ARBA00023316"/>
    </source>
</evidence>
<feature type="transmembrane region" description="Helical" evidence="12">
    <location>
        <begin position="448"/>
        <end position="468"/>
    </location>
</feature>
<evidence type="ECO:0000256" key="3">
    <source>
        <dbReference type="ARBA" id="ARBA00008195"/>
    </source>
</evidence>
<feature type="transmembrane region" description="Helical" evidence="12">
    <location>
        <begin position="567"/>
        <end position="587"/>
    </location>
</feature>
<dbReference type="InterPro" id="IPR007680">
    <property type="entry name" value="Arabino_trans_central"/>
</dbReference>
<evidence type="ECO:0000256" key="8">
    <source>
        <dbReference type="ARBA" id="ARBA00022989"/>
    </source>
</evidence>
<evidence type="ECO:0000256" key="11">
    <source>
        <dbReference type="SAM" id="MobiDB-lite"/>
    </source>
</evidence>
<sequence length="1057" mass="112987">MKYLSSPAQLDPPAEPQTDGTGADRPRRSRAVLWVAHLLACCIGIVGLGCALALPFAPVWVDRTEVSWPAAEARSTTAFFAPYRPASFDASVPCPVLRAALDRPGRTTVLTTLPPGNDRDGLILTTRDGEPQLVLDQHQIPLPPGTCDLSIHADSTRSVVTPGGRAPIVLPGMAAPEIFTFATDLEPEQLAGISVTARTFSWFDTSPTDIKRTLITTALALALVSLVLLFIHAPPALGAIRVSPLLLPVDALVAVVLAGWLVIGPLTDDDGFAMMTVRNYADADDIGNYYRWFNASETPFTLVQHLMRWVSEESLTPAWLRVPSAIAGLLTWLVVSRGIVLPVCRGTRRLPLHLLTAVFFLACWLPFGLGIRPEPFVALGTSALVAALLKMGRTRAPHFWLGVAALIAGLTTAVTPTGVSALLTVLVFAPRIWRVVAQRGALPRWVGLPMRVALLGCAGSVGLVAMFADSTLNGVRSATAIHDEFGPSLGWYQEIDRYANLLGTTIWGTATKRLVVLLVVAAVLIAAACAMRQVHRWTELPDLPMMLGSAVAVLVALWLTPSKWTHHFGALAGVGSALLAVTVVLLGRVGRIERAKREARLVGVFGGIAASVAAALAFMGPNLWPMQSDLAVPWSDTPVRPGLPLDSPALWLATGAAAGALAFCVIRIRAMLSRPGPGGLMWTVMPMSVLGSAALASVAVLLGSFIAAPQTMGDRFSIARMNSQSIRGSNCGLENEIEALPIAERLAPIAGTADLDGFTPTGGPPQEPDLREEHPGEPLLAKRPDDPKAPENEVATTAASQFAWTSTAGGPQTTGSLTSAWFGLPGLTGDQTLSVWVSGRPEQGNSLALEFGTAAGPVATRELRDPPPTELPFDDPRHGRPLDWRNFRDWRLLTVEPGQIPAGADRVRVLAEDRTTDQQGWLTVSGPAVRDVVSLRQALAEREPALTDWTMSFVFPCLTDYPRVSHGVAGTPRMLITPPLGEVSMAFGPDIGGVFAGVPMLSQRYELPSRLRDAPGNTWGHLLYARYPVERDAYATTQHRERIGGAEGDPAYPFEKH</sequence>
<feature type="compositionally biased region" description="Basic and acidic residues" evidence="11">
    <location>
        <begin position="768"/>
        <end position="791"/>
    </location>
</feature>
<name>A0A1H2RV01_9PSEU</name>
<evidence type="ECO:0000256" key="4">
    <source>
        <dbReference type="ARBA" id="ARBA00022475"/>
    </source>
</evidence>
<evidence type="ECO:0000256" key="2">
    <source>
        <dbReference type="ARBA" id="ARBA00004651"/>
    </source>
</evidence>
<evidence type="ECO:0000313" key="16">
    <source>
        <dbReference type="EMBL" id="SDW23306.1"/>
    </source>
</evidence>
<keyword evidence="7 12" id="KW-0812">Transmembrane</keyword>
<feature type="transmembrane region" description="Helical" evidence="12">
    <location>
        <begin position="599"/>
        <end position="620"/>
    </location>
</feature>
<dbReference type="OrthoDB" id="4668961at2"/>